<proteinExistence type="predicted"/>
<dbReference type="EMBL" id="OZ037946">
    <property type="protein sequence ID" value="CAL1705344.1"/>
    <property type="molecule type" value="Genomic_DNA"/>
</dbReference>
<keyword evidence="1" id="KW-0472">Membrane</keyword>
<dbReference type="Proteomes" id="UP001497453">
    <property type="component" value="Chromosome 3"/>
</dbReference>
<evidence type="ECO:0000313" key="2">
    <source>
        <dbReference type="EMBL" id="CAL1705344.1"/>
    </source>
</evidence>
<keyword evidence="1" id="KW-0812">Transmembrane</keyword>
<evidence type="ECO:0000256" key="1">
    <source>
        <dbReference type="SAM" id="Phobius"/>
    </source>
</evidence>
<keyword evidence="3" id="KW-1185">Reference proteome</keyword>
<keyword evidence="1" id="KW-1133">Transmembrane helix</keyword>
<evidence type="ECO:0000313" key="3">
    <source>
        <dbReference type="Proteomes" id="UP001497453"/>
    </source>
</evidence>
<feature type="transmembrane region" description="Helical" evidence="1">
    <location>
        <begin position="231"/>
        <end position="251"/>
    </location>
</feature>
<sequence length="257" mass="29151">MPPIANPQLPDYVHPSEHSSRQKYLQHTVDTLVYFYVRSHVYVEMLAVLARDEKQQQDAYNSAQVRWKGDPMVASGVFPQTPGGRQQYLMKCYQMSTANVKTASEATLCSIYSHAAAQLLVAELNVFAPNDMKAFTYVVVSSRDKAMKALGIFEAFHKSSQKGIAGEILSKIFDRIGDTITYQYDRAGHTATATILNGGVDVMGEAWFFVEENINNRKTESDPEVFALCRFPLQFLLCLVFTQFYVFWICLERSMYC</sequence>
<name>A0ABP1DEE6_9APHY</name>
<accession>A0ABP1DEE6</accession>
<organism evidence="2 3">
    <name type="scientific">Somion occarium</name>
    <dbReference type="NCBI Taxonomy" id="3059160"/>
    <lineage>
        <taxon>Eukaryota</taxon>
        <taxon>Fungi</taxon>
        <taxon>Dikarya</taxon>
        <taxon>Basidiomycota</taxon>
        <taxon>Agaricomycotina</taxon>
        <taxon>Agaricomycetes</taxon>
        <taxon>Polyporales</taxon>
        <taxon>Cerrenaceae</taxon>
        <taxon>Somion</taxon>
    </lineage>
</organism>
<reference evidence="3" key="1">
    <citation type="submission" date="2024-04" db="EMBL/GenBank/DDBJ databases">
        <authorList>
            <person name="Shaw F."/>
            <person name="Minotto A."/>
        </authorList>
    </citation>
    <scope>NUCLEOTIDE SEQUENCE [LARGE SCALE GENOMIC DNA]</scope>
</reference>
<gene>
    <name evidence="2" type="ORF">GFSPODELE1_LOCUS5387</name>
</gene>
<protein>
    <submittedName>
        <fullName evidence="2">Uncharacterized protein</fullName>
    </submittedName>
</protein>